<proteinExistence type="predicted"/>
<gene>
    <name evidence="2" type="ORF">OSB1V03_LOCUS15607</name>
</gene>
<sequence length="175" mass="19542">MKENEPFVPKVKVDDKTQLRKPPKPELKPKVNCLAKNTPKTANIVKNTNNLVTKPPKIGNTWTPGDTRALKAAISGHTSAAPNPLPKPPRTFAHDVYLELKFGKTKSIDNINSAANNEKSMPIYSIPNKDNKLKNRKPRSHSDSLVMDINKCDTNDNIYDDIVIDKRLTTFKSKG</sequence>
<dbReference type="EMBL" id="OC870876">
    <property type="protein sequence ID" value="CAD7635216.1"/>
    <property type="molecule type" value="Genomic_DNA"/>
</dbReference>
<evidence type="ECO:0000313" key="2">
    <source>
        <dbReference type="EMBL" id="CAD7635216.1"/>
    </source>
</evidence>
<accession>A0A7R9L501</accession>
<feature type="region of interest" description="Disordered" evidence="1">
    <location>
        <begin position="1"/>
        <end position="31"/>
    </location>
</feature>
<feature type="compositionally biased region" description="Basic and acidic residues" evidence="1">
    <location>
        <begin position="1"/>
        <end position="29"/>
    </location>
</feature>
<dbReference type="Proteomes" id="UP000759131">
    <property type="component" value="Unassembled WGS sequence"/>
</dbReference>
<dbReference type="AlphaFoldDB" id="A0A7R9L501"/>
<evidence type="ECO:0000256" key="1">
    <source>
        <dbReference type="SAM" id="MobiDB-lite"/>
    </source>
</evidence>
<keyword evidence="3" id="KW-1185">Reference proteome</keyword>
<name>A0A7R9L501_9ACAR</name>
<feature type="non-terminal residue" evidence="2">
    <location>
        <position position="1"/>
    </location>
</feature>
<dbReference type="EMBL" id="CAJPIZ010016301">
    <property type="protein sequence ID" value="CAG2115646.1"/>
    <property type="molecule type" value="Genomic_DNA"/>
</dbReference>
<feature type="region of interest" description="Disordered" evidence="1">
    <location>
        <begin position="121"/>
        <end position="142"/>
    </location>
</feature>
<dbReference type="OrthoDB" id="6536156at2759"/>
<evidence type="ECO:0000313" key="3">
    <source>
        <dbReference type="Proteomes" id="UP000759131"/>
    </source>
</evidence>
<reference evidence="2" key="1">
    <citation type="submission" date="2020-11" db="EMBL/GenBank/DDBJ databases">
        <authorList>
            <person name="Tran Van P."/>
        </authorList>
    </citation>
    <scope>NUCLEOTIDE SEQUENCE</scope>
</reference>
<organism evidence="2">
    <name type="scientific">Medioppia subpectinata</name>
    <dbReference type="NCBI Taxonomy" id="1979941"/>
    <lineage>
        <taxon>Eukaryota</taxon>
        <taxon>Metazoa</taxon>
        <taxon>Ecdysozoa</taxon>
        <taxon>Arthropoda</taxon>
        <taxon>Chelicerata</taxon>
        <taxon>Arachnida</taxon>
        <taxon>Acari</taxon>
        <taxon>Acariformes</taxon>
        <taxon>Sarcoptiformes</taxon>
        <taxon>Oribatida</taxon>
        <taxon>Brachypylina</taxon>
        <taxon>Oppioidea</taxon>
        <taxon>Oppiidae</taxon>
        <taxon>Medioppia</taxon>
    </lineage>
</organism>
<protein>
    <submittedName>
        <fullName evidence="2">Uncharacterized protein</fullName>
    </submittedName>
</protein>